<feature type="non-terminal residue" evidence="6">
    <location>
        <position position="1"/>
    </location>
</feature>
<dbReference type="GO" id="GO:0006260">
    <property type="term" value="P:DNA replication"/>
    <property type="evidence" value="ECO:0007669"/>
    <property type="project" value="UniProtKB-KW"/>
</dbReference>
<evidence type="ECO:0000313" key="7">
    <source>
        <dbReference type="Proteomes" id="UP000030748"/>
    </source>
</evidence>
<dbReference type="PANTHER" id="PTHR11630">
    <property type="entry name" value="DNA REPLICATION LICENSING FACTOR MCM FAMILY MEMBER"/>
    <property type="match status" value="1"/>
</dbReference>
<keyword evidence="7" id="KW-1185">Reference proteome</keyword>
<dbReference type="AlphaFoldDB" id="A0A022RQ41"/>
<dbReference type="InterPro" id="IPR027417">
    <property type="entry name" value="P-loop_NTPase"/>
</dbReference>
<proteinExistence type="inferred from homology"/>
<dbReference type="Pfam" id="PF21128">
    <property type="entry name" value="WHD_MCM4"/>
    <property type="match status" value="1"/>
</dbReference>
<dbReference type="Pfam" id="PF17855">
    <property type="entry name" value="MCM_lid"/>
    <property type="match status" value="1"/>
</dbReference>
<keyword evidence="4" id="KW-0235">DNA replication</keyword>
<comment type="similarity">
    <text evidence="2">Belongs to the disease resistance NB-LRR family.</text>
</comment>
<dbReference type="PANTHER" id="PTHR11630:SF66">
    <property type="entry name" value="DNA REPLICATION LICENSING FACTOR MCM4"/>
    <property type="match status" value="1"/>
</dbReference>
<protein>
    <recommendedName>
        <fullName evidence="3">DNA helicase</fullName>
        <ecNumber evidence="3">3.6.4.12</ecNumber>
    </recommendedName>
</protein>
<dbReference type="Proteomes" id="UP000030748">
    <property type="component" value="Unassembled WGS sequence"/>
</dbReference>
<dbReference type="GO" id="GO:0003678">
    <property type="term" value="F:DNA helicase activity"/>
    <property type="evidence" value="ECO:0007669"/>
    <property type="project" value="UniProtKB-EC"/>
</dbReference>
<gene>
    <name evidence="6" type="ORF">MIMGU_mgv1a0019151mg</name>
</gene>
<dbReference type="Gene3D" id="3.40.50.300">
    <property type="entry name" value="P-loop containing nucleotide triphosphate hydrolases"/>
    <property type="match status" value="1"/>
</dbReference>
<dbReference type="GO" id="GO:0005524">
    <property type="term" value="F:ATP binding"/>
    <property type="evidence" value="ECO:0007669"/>
    <property type="project" value="InterPro"/>
</dbReference>
<evidence type="ECO:0000256" key="1">
    <source>
        <dbReference type="ARBA" id="ARBA00008010"/>
    </source>
</evidence>
<dbReference type="Gene3D" id="1.10.10.10">
    <property type="entry name" value="Winged helix-like DNA-binding domain superfamily/Winged helix DNA-binding domain"/>
    <property type="match status" value="1"/>
</dbReference>
<reference evidence="6 7" key="1">
    <citation type="journal article" date="2013" name="Proc. Natl. Acad. Sci. U.S.A.">
        <title>Fine-scale variation in meiotic recombination in Mimulus inferred from population shotgun sequencing.</title>
        <authorList>
            <person name="Hellsten U."/>
            <person name="Wright K.M."/>
            <person name="Jenkins J."/>
            <person name="Shu S."/>
            <person name="Yuan Y."/>
            <person name="Wessler S.R."/>
            <person name="Schmutz J."/>
            <person name="Willis J.H."/>
            <person name="Rokhsar D.S."/>
        </authorList>
    </citation>
    <scope>NUCLEOTIDE SEQUENCE [LARGE SCALE GENOMIC DNA]</scope>
    <source>
        <strain evidence="7">cv. DUN x IM62</strain>
    </source>
</reference>
<dbReference type="STRING" id="4155.A0A022RQ41"/>
<dbReference type="InterPro" id="IPR041562">
    <property type="entry name" value="MCM_lid"/>
</dbReference>
<feature type="domain" description="MCM AAA-lid" evidence="5">
    <location>
        <begin position="3"/>
        <end position="40"/>
    </location>
</feature>
<evidence type="ECO:0000313" key="6">
    <source>
        <dbReference type="EMBL" id="EYU42592.1"/>
    </source>
</evidence>
<dbReference type="InterPro" id="IPR031327">
    <property type="entry name" value="MCM"/>
</dbReference>
<evidence type="ECO:0000256" key="3">
    <source>
        <dbReference type="ARBA" id="ARBA00012551"/>
    </source>
</evidence>
<dbReference type="EMBL" id="KI630281">
    <property type="protein sequence ID" value="EYU42592.1"/>
    <property type="molecule type" value="Genomic_DNA"/>
</dbReference>
<name>A0A022RQ41_ERYGU</name>
<evidence type="ECO:0000256" key="4">
    <source>
        <dbReference type="ARBA" id="ARBA00022705"/>
    </source>
</evidence>
<accession>A0A022RQ41</accession>
<comment type="similarity">
    <text evidence="1">Belongs to the MCM family.</text>
</comment>
<dbReference type="GO" id="GO:0003677">
    <property type="term" value="F:DNA binding"/>
    <property type="evidence" value="ECO:0007669"/>
    <property type="project" value="InterPro"/>
</dbReference>
<sequence>QPPRQIESLIRLSEALAKIRFSELVEKQDVFEAFRLLQVAMQQSATDHSTGTIDMDLITTGVSASERMRRENLVSTTRNIIMEKMQIGGKSTRVLELLEEMKKQSPTAEIHLNDLRNALATLASEGFVVVHGDSVKRV</sequence>
<dbReference type="EC" id="3.6.4.12" evidence="3"/>
<organism evidence="6 7">
    <name type="scientific">Erythranthe guttata</name>
    <name type="common">Yellow monkey flower</name>
    <name type="synonym">Mimulus guttatus</name>
    <dbReference type="NCBI Taxonomy" id="4155"/>
    <lineage>
        <taxon>Eukaryota</taxon>
        <taxon>Viridiplantae</taxon>
        <taxon>Streptophyta</taxon>
        <taxon>Embryophyta</taxon>
        <taxon>Tracheophyta</taxon>
        <taxon>Spermatophyta</taxon>
        <taxon>Magnoliopsida</taxon>
        <taxon>eudicotyledons</taxon>
        <taxon>Gunneridae</taxon>
        <taxon>Pentapetalae</taxon>
        <taxon>asterids</taxon>
        <taxon>lamiids</taxon>
        <taxon>Lamiales</taxon>
        <taxon>Phrymaceae</taxon>
        <taxon>Erythranthe</taxon>
    </lineage>
</organism>
<evidence type="ECO:0000259" key="5">
    <source>
        <dbReference type="Pfam" id="PF17855"/>
    </source>
</evidence>
<dbReference type="InterPro" id="IPR036388">
    <property type="entry name" value="WH-like_DNA-bd_sf"/>
</dbReference>
<evidence type="ECO:0000256" key="2">
    <source>
        <dbReference type="ARBA" id="ARBA00008894"/>
    </source>
</evidence>